<sequence length="384" mass="43652">MPRPYFYKLVLSSTIQDGRLRIPDNFIKKFRDELSAVSTLNVPDRHVWHIGIKKVDKGFWFHEGWQNFVEHYSIGVGYFLVFRYEGNSIFNIHIFNLTTSEIDYHSNGLQGPQYGRQFHVFREMEEDDTADLFGSSSPGFHKESSKKKAIGDSSAAAYHLGLNRGFSPMTMQTPFNGSMHQQQKSALGSQTGGIQALPDAIVQAGGIKFRNGENGVSKARKKQKSDLNQLISGTPPDEDSSEMHYRFYASASSRKRTVTTEERERAMNAAKIYEPVNPCCRVVVRPSYLYRGCIMYLPSCFAGKYLNGVSGYIKLQTPDGRQWSVRCLNRGGRAKLSQGWYDFSLQNKLAEGDVCVFELIRAREVVLKVTLFRVMDEDKLMNPR</sequence>
<name>A0ACB9M3H0_9MYRT</name>
<protein>
    <submittedName>
        <fullName evidence="1">Uncharacterized protein</fullName>
    </submittedName>
</protein>
<proteinExistence type="predicted"/>
<dbReference type="EMBL" id="CM042889">
    <property type="protein sequence ID" value="KAI4318625.1"/>
    <property type="molecule type" value="Genomic_DNA"/>
</dbReference>
<comment type="caution">
    <text evidence="1">The sequence shown here is derived from an EMBL/GenBank/DDBJ whole genome shotgun (WGS) entry which is preliminary data.</text>
</comment>
<reference evidence="2" key="1">
    <citation type="journal article" date="2023" name="Front. Plant Sci.">
        <title>Chromosomal-level genome assembly of Melastoma candidum provides insights into trichome evolution.</title>
        <authorList>
            <person name="Zhong Y."/>
            <person name="Wu W."/>
            <person name="Sun C."/>
            <person name="Zou P."/>
            <person name="Liu Y."/>
            <person name="Dai S."/>
            <person name="Zhou R."/>
        </authorList>
    </citation>
    <scope>NUCLEOTIDE SEQUENCE [LARGE SCALE GENOMIC DNA]</scope>
</reference>
<dbReference type="Proteomes" id="UP001057402">
    <property type="component" value="Chromosome 10"/>
</dbReference>
<evidence type="ECO:0000313" key="2">
    <source>
        <dbReference type="Proteomes" id="UP001057402"/>
    </source>
</evidence>
<gene>
    <name evidence="1" type="ORF">MLD38_032303</name>
</gene>
<organism evidence="1 2">
    <name type="scientific">Melastoma candidum</name>
    <dbReference type="NCBI Taxonomy" id="119954"/>
    <lineage>
        <taxon>Eukaryota</taxon>
        <taxon>Viridiplantae</taxon>
        <taxon>Streptophyta</taxon>
        <taxon>Embryophyta</taxon>
        <taxon>Tracheophyta</taxon>
        <taxon>Spermatophyta</taxon>
        <taxon>Magnoliopsida</taxon>
        <taxon>eudicotyledons</taxon>
        <taxon>Gunneridae</taxon>
        <taxon>Pentapetalae</taxon>
        <taxon>rosids</taxon>
        <taxon>malvids</taxon>
        <taxon>Myrtales</taxon>
        <taxon>Melastomataceae</taxon>
        <taxon>Melastomatoideae</taxon>
        <taxon>Melastomateae</taxon>
        <taxon>Melastoma</taxon>
    </lineage>
</organism>
<keyword evidence="2" id="KW-1185">Reference proteome</keyword>
<accession>A0ACB9M3H0</accession>
<evidence type="ECO:0000313" key="1">
    <source>
        <dbReference type="EMBL" id="KAI4318625.1"/>
    </source>
</evidence>